<evidence type="ECO:0000313" key="5">
    <source>
        <dbReference type="Proteomes" id="UP000009096"/>
    </source>
</evidence>
<dbReference type="OrthoDB" id="5106809at2759"/>
<keyword evidence="5" id="KW-1185">Reference proteome</keyword>
<evidence type="ECO:0000256" key="2">
    <source>
        <dbReference type="SAM" id="MobiDB-lite"/>
    </source>
</evidence>
<dbReference type="InterPro" id="IPR036875">
    <property type="entry name" value="Znf_CCHC_sf"/>
</dbReference>
<feature type="region of interest" description="Disordered" evidence="2">
    <location>
        <begin position="139"/>
        <end position="173"/>
    </location>
</feature>
<dbReference type="Gene3D" id="4.10.60.10">
    <property type="entry name" value="Zinc finger, CCHC-type"/>
    <property type="match status" value="1"/>
</dbReference>
<dbReference type="GeneID" id="30061125"/>
<gene>
    <name evidence="4" type="ORF">FVEG_02952</name>
</gene>
<protein>
    <recommendedName>
        <fullName evidence="3">CCHC-type domain-containing protein</fullName>
    </recommendedName>
</protein>
<dbReference type="PROSITE" id="PS50158">
    <property type="entry name" value="ZF_CCHC"/>
    <property type="match status" value="1"/>
</dbReference>
<feature type="compositionally biased region" description="Polar residues" evidence="2">
    <location>
        <begin position="40"/>
        <end position="49"/>
    </location>
</feature>
<feature type="compositionally biased region" description="Basic and acidic residues" evidence="2">
    <location>
        <begin position="106"/>
        <end position="122"/>
    </location>
</feature>
<dbReference type="KEGG" id="fvr:FVEG_02952"/>
<dbReference type="VEuPathDB" id="FungiDB:FVEG_02952"/>
<evidence type="ECO:0000256" key="1">
    <source>
        <dbReference type="PROSITE-ProRule" id="PRU00047"/>
    </source>
</evidence>
<feature type="domain" description="CCHC-type" evidence="3">
    <location>
        <begin position="126"/>
        <end position="141"/>
    </location>
</feature>
<dbReference type="EMBL" id="CM000582">
    <property type="protein sequence ID" value="EWG40632.1"/>
    <property type="molecule type" value="Genomic_DNA"/>
</dbReference>
<feature type="compositionally biased region" description="Polar residues" evidence="2">
    <location>
        <begin position="91"/>
        <end position="103"/>
    </location>
</feature>
<dbReference type="SUPFAM" id="SSF57756">
    <property type="entry name" value="Retrovirus zinc finger-like domains"/>
    <property type="match status" value="1"/>
</dbReference>
<dbReference type="GO" id="GO:0003676">
    <property type="term" value="F:nucleic acid binding"/>
    <property type="evidence" value="ECO:0007669"/>
    <property type="project" value="InterPro"/>
</dbReference>
<sequence length="229" mass="25350">MAPNKNNNKNDQPEVLGAVSKGSIRFNSRAASLPEKRGQSPVTDQNSVTKKSKVYIEHRRPSPSRSGTPCHPLRDPVSEPSHPGPDPCRGSSYQRSHGCNGNSHGAEGDHETNKRQKKVPMAERHCYYCQRKGHYASACPKREEDENKLRSQGAKFAQELQDPRFSASEQRLSAAEKKADAVAAAADTEKKKAEKKVEMMWSFMTKASEGEEKKTNEGEGETQCGSWGH</sequence>
<keyword evidence="1" id="KW-0863">Zinc-finger</keyword>
<dbReference type="AlphaFoldDB" id="W7M6W1"/>
<dbReference type="RefSeq" id="XP_018746823.1">
    <property type="nucleotide sequence ID" value="XM_018890500.1"/>
</dbReference>
<accession>W7M6W1</accession>
<name>W7M6W1_GIBM7</name>
<keyword evidence="1" id="KW-0479">Metal-binding</keyword>
<keyword evidence="1" id="KW-0862">Zinc</keyword>
<dbReference type="Proteomes" id="UP000009096">
    <property type="component" value="Chromosome 5"/>
</dbReference>
<feature type="region of interest" description="Disordered" evidence="2">
    <location>
        <begin position="206"/>
        <end position="229"/>
    </location>
</feature>
<feature type="compositionally biased region" description="Polar residues" evidence="2">
    <location>
        <begin position="1"/>
        <end position="10"/>
    </location>
</feature>
<dbReference type="InterPro" id="IPR001878">
    <property type="entry name" value="Znf_CCHC"/>
</dbReference>
<reference evidence="4 5" key="1">
    <citation type="journal article" date="2010" name="Nature">
        <title>Comparative genomics reveals mobile pathogenicity chromosomes in Fusarium.</title>
        <authorList>
            <person name="Ma L.J."/>
            <person name="van der Does H.C."/>
            <person name="Borkovich K.A."/>
            <person name="Coleman J.J."/>
            <person name="Daboussi M.J."/>
            <person name="Di Pietro A."/>
            <person name="Dufresne M."/>
            <person name="Freitag M."/>
            <person name="Grabherr M."/>
            <person name="Henrissat B."/>
            <person name="Houterman P.M."/>
            <person name="Kang S."/>
            <person name="Shim W.B."/>
            <person name="Woloshuk C."/>
            <person name="Xie X."/>
            <person name="Xu J.R."/>
            <person name="Antoniw J."/>
            <person name="Baker S.E."/>
            <person name="Bluhm B.H."/>
            <person name="Breakspear A."/>
            <person name="Brown D.W."/>
            <person name="Butchko R.A."/>
            <person name="Chapman S."/>
            <person name="Coulson R."/>
            <person name="Coutinho P.M."/>
            <person name="Danchin E.G."/>
            <person name="Diener A."/>
            <person name="Gale L.R."/>
            <person name="Gardiner D.M."/>
            <person name="Goff S."/>
            <person name="Hammond-Kosack K.E."/>
            <person name="Hilburn K."/>
            <person name="Hua-Van A."/>
            <person name="Jonkers W."/>
            <person name="Kazan K."/>
            <person name="Kodira C.D."/>
            <person name="Koehrsen M."/>
            <person name="Kumar L."/>
            <person name="Lee Y.H."/>
            <person name="Li L."/>
            <person name="Manners J.M."/>
            <person name="Miranda-Saavedra D."/>
            <person name="Mukherjee M."/>
            <person name="Park G."/>
            <person name="Park J."/>
            <person name="Park S.Y."/>
            <person name="Proctor R.H."/>
            <person name="Regev A."/>
            <person name="Ruiz-Roldan M.C."/>
            <person name="Sain D."/>
            <person name="Sakthikumar S."/>
            <person name="Sykes S."/>
            <person name="Schwartz D.C."/>
            <person name="Turgeon B.G."/>
            <person name="Wapinski I."/>
            <person name="Yoder O."/>
            <person name="Young S."/>
            <person name="Zeng Q."/>
            <person name="Zhou S."/>
            <person name="Galagan J."/>
            <person name="Cuomo C.A."/>
            <person name="Kistler H.C."/>
            <person name="Rep M."/>
        </authorList>
    </citation>
    <scope>NUCLEOTIDE SEQUENCE [LARGE SCALE GENOMIC DNA]</scope>
    <source>
        <strain evidence="5">M3125 / FGSC 7600</strain>
    </source>
</reference>
<evidence type="ECO:0000259" key="3">
    <source>
        <dbReference type="PROSITE" id="PS50158"/>
    </source>
</evidence>
<dbReference type="EMBL" id="DS022244">
    <property type="protein sequence ID" value="EWG40632.1"/>
    <property type="molecule type" value="Genomic_DNA"/>
</dbReference>
<proteinExistence type="predicted"/>
<dbReference type="GO" id="GO:0008270">
    <property type="term" value="F:zinc ion binding"/>
    <property type="evidence" value="ECO:0007669"/>
    <property type="project" value="UniProtKB-KW"/>
</dbReference>
<evidence type="ECO:0000313" key="4">
    <source>
        <dbReference type="EMBL" id="EWG40632.1"/>
    </source>
</evidence>
<feature type="compositionally biased region" description="Basic and acidic residues" evidence="2">
    <location>
        <begin position="140"/>
        <end position="149"/>
    </location>
</feature>
<organism evidence="4 5">
    <name type="scientific">Gibberella moniliformis (strain M3125 / FGSC 7600)</name>
    <name type="common">Maize ear and stalk rot fungus</name>
    <name type="synonym">Fusarium verticillioides</name>
    <dbReference type="NCBI Taxonomy" id="334819"/>
    <lineage>
        <taxon>Eukaryota</taxon>
        <taxon>Fungi</taxon>
        <taxon>Dikarya</taxon>
        <taxon>Ascomycota</taxon>
        <taxon>Pezizomycotina</taxon>
        <taxon>Sordariomycetes</taxon>
        <taxon>Hypocreomycetidae</taxon>
        <taxon>Hypocreales</taxon>
        <taxon>Nectriaceae</taxon>
        <taxon>Fusarium</taxon>
        <taxon>Fusarium fujikuroi species complex</taxon>
    </lineage>
</organism>
<feature type="region of interest" description="Disordered" evidence="2">
    <location>
        <begin position="1"/>
        <end position="122"/>
    </location>
</feature>
<feature type="compositionally biased region" description="Basic and acidic residues" evidence="2">
    <location>
        <begin position="208"/>
        <end position="217"/>
    </location>
</feature>